<sequence length="110" mass="11676">MMMTFVKVLISALVIAAVTTISKQFPTLGGWIAALPIISLLSALWLVFGHQSSEDVARFFTGVLRGLLPTAILLVVTVICLRRGTSFMGALGIAIVAWGASSYILIKVGL</sequence>
<evidence type="ECO:0000313" key="1">
    <source>
        <dbReference type="EMBL" id="UNO47815.1"/>
    </source>
</evidence>
<organism evidence="1 2">
    <name type="scientific">Alicyclobacillus acidoterrestris (strain ATCC 49025 / DSM 3922 / CIP 106132 / NCIMB 13137 / GD3B)</name>
    <dbReference type="NCBI Taxonomy" id="1356854"/>
    <lineage>
        <taxon>Bacteria</taxon>
        <taxon>Bacillati</taxon>
        <taxon>Bacillota</taxon>
        <taxon>Bacilli</taxon>
        <taxon>Bacillales</taxon>
        <taxon>Alicyclobacillaceae</taxon>
        <taxon>Alicyclobacillus</taxon>
    </lineage>
</organism>
<accession>A0A9E7CRF4</accession>
<protein>
    <submittedName>
        <fullName evidence="1">DUF3147 family protein</fullName>
    </submittedName>
</protein>
<dbReference type="EMBL" id="CP080467">
    <property type="protein sequence ID" value="UNO47815.1"/>
    <property type="molecule type" value="Genomic_DNA"/>
</dbReference>
<reference evidence="2" key="1">
    <citation type="journal article" date="2022" name="G3 (Bethesda)">
        <title>Unveiling the complete genome sequence of Alicyclobacillus acidoterrestris DSM 3922T, a taint-producing strain.</title>
        <authorList>
            <person name="Leonardo I.C."/>
            <person name="Barreto Crespo M.T."/>
            <person name="Gaspar F.B."/>
        </authorList>
    </citation>
    <scope>NUCLEOTIDE SEQUENCE [LARGE SCALE GENOMIC DNA]</scope>
    <source>
        <strain evidence="2">DSM 3922</strain>
    </source>
</reference>
<name>T0CTZ0_ALIAG</name>
<evidence type="ECO:0000313" key="2">
    <source>
        <dbReference type="Proteomes" id="UP000829401"/>
    </source>
</evidence>
<dbReference type="eggNOG" id="ENOG5031I8D">
    <property type="taxonomic scope" value="Bacteria"/>
</dbReference>
<dbReference type="Proteomes" id="UP000829401">
    <property type="component" value="Chromosome"/>
</dbReference>
<accession>T0CTZ0</accession>
<dbReference type="OrthoDB" id="5397294at2"/>
<proteinExistence type="predicted"/>
<dbReference type="AlphaFoldDB" id="T0CTZ0"/>
<keyword evidence="2" id="KW-1185">Reference proteome</keyword>
<dbReference type="STRING" id="1356854.N007_17500"/>
<dbReference type="TCDB" id="9.B.72.1.8">
    <property type="family name" value="the 4 tms glpm (glpm) family"/>
</dbReference>
<dbReference type="KEGG" id="aaco:K1I37_14115"/>
<gene>
    <name evidence="1" type="ORF">K1I37_14115</name>
</gene>